<keyword evidence="8" id="KW-1185">Reference proteome</keyword>
<name>A0A1H2T114_9BACI</name>
<keyword evidence="7" id="KW-0547">Nucleotide-binding</keyword>
<dbReference type="STRING" id="1122204.SAMN05421781_1190"/>
<feature type="coiled-coil region" evidence="3">
    <location>
        <begin position="841"/>
        <end position="868"/>
    </location>
</feature>
<evidence type="ECO:0000256" key="3">
    <source>
        <dbReference type="SAM" id="Coils"/>
    </source>
</evidence>
<keyword evidence="7" id="KW-0067">ATP-binding</keyword>
<proteinExistence type="predicted"/>
<keyword evidence="3" id="KW-0175">Coiled coil</keyword>
<dbReference type="GO" id="GO:0008270">
    <property type="term" value="F:zinc ion binding"/>
    <property type="evidence" value="ECO:0007669"/>
    <property type="project" value="UniProtKB-KW"/>
</dbReference>
<dbReference type="SUPFAM" id="SSF52540">
    <property type="entry name" value="P-loop containing nucleoside triphosphate hydrolases"/>
    <property type="match status" value="2"/>
</dbReference>
<dbReference type="Proteomes" id="UP000199488">
    <property type="component" value="Unassembled WGS sequence"/>
</dbReference>
<keyword evidence="2" id="KW-0863">Zinc-finger</keyword>
<dbReference type="InterPro" id="IPR049730">
    <property type="entry name" value="SNF2/RAD54-like_C"/>
</dbReference>
<dbReference type="RefSeq" id="WP_091612413.1">
    <property type="nucleotide sequence ID" value="NZ_FNNC01000002.1"/>
</dbReference>
<organism evidence="7 8">
    <name type="scientific">Marinococcus luteus</name>
    <dbReference type="NCBI Taxonomy" id="1122204"/>
    <lineage>
        <taxon>Bacteria</taxon>
        <taxon>Bacillati</taxon>
        <taxon>Bacillota</taxon>
        <taxon>Bacilli</taxon>
        <taxon>Bacillales</taxon>
        <taxon>Bacillaceae</taxon>
        <taxon>Marinococcus</taxon>
    </lineage>
</organism>
<evidence type="ECO:0000259" key="5">
    <source>
        <dbReference type="PROSITE" id="PS51192"/>
    </source>
</evidence>
<dbReference type="GO" id="GO:0004386">
    <property type="term" value="F:helicase activity"/>
    <property type="evidence" value="ECO:0007669"/>
    <property type="project" value="UniProtKB-KW"/>
</dbReference>
<dbReference type="InterPro" id="IPR007527">
    <property type="entry name" value="Znf_SWIM"/>
</dbReference>
<keyword evidence="2" id="KW-0862">Zinc</keyword>
<keyword evidence="1" id="KW-0378">Hydrolase</keyword>
<dbReference type="InterPro" id="IPR038718">
    <property type="entry name" value="SNF2-like_sf"/>
</dbReference>
<dbReference type="OrthoDB" id="9760715at2"/>
<protein>
    <submittedName>
        <fullName evidence="7">Superfamily II DNA or RNA helicase, SNF2 family</fullName>
    </submittedName>
</protein>
<evidence type="ECO:0000259" key="6">
    <source>
        <dbReference type="PROSITE" id="PS51194"/>
    </source>
</evidence>
<dbReference type="PROSITE" id="PS51192">
    <property type="entry name" value="HELICASE_ATP_BIND_1"/>
    <property type="match status" value="1"/>
</dbReference>
<evidence type="ECO:0000256" key="2">
    <source>
        <dbReference type="PROSITE-ProRule" id="PRU00325"/>
    </source>
</evidence>
<keyword evidence="2" id="KW-0479">Metal-binding</keyword>
<evidence type="ECO:0000313" key="8">
    <source>
        <dbReference type="Proteomes" id="UP000199488"/>
    </source>
</evidence>
<evidence type="ECO:0000256" key="1">
    <source>
        <dbReference type="ARBA" id="ARBA00022801"/>
    </source>
</evidence>
<feature type="domain" description="SWIM-type" evidence="4">
    <location>
        <begin position="57"/>
        <end position="96"/>
    </location>
</feature>
<feature type="domain" description="Helicase ATP-binding" evidence="5">
    <location>
        <begin position="635"/>
        <end position="795"/>
    </location>
</feature>
<dbReference type="Pfam" id="PF08455">
    <property type="entry name" value="SNF2_assoc"/>
    <property type="match status" value="1"/>
</dbReference>
<evidence type="ECO:0000259" key="4">
    <source>
        <dbReference type="PROSITE" id="PS50966"/>
    </source>
</evidence>
<dbReference type="InterPro" id="IPR001650">
    <property type="entry name" value="Helicase_C-like"/>
</dbReference>
<dbReference type="InterPro" id="IPR014001">
    <property type="entry name" value="Helicase_ATP-bd"/>
</dbReference>
<dbReference type="PROSITE" id="PS50966">
    <property type="entry name" value="ZF_SWIM"/>
    <property type="match status" value="1"/>
</dbReference>
<dbReference type="SMART" id="SM00490">
    <property type="entry name" value="HELICc"/>
    <property type="match status" value="1"/>
</dbReference>
<dbReference type="GO" id="GO:0005524">
    <property type="term" value="F:ATP binding"/>
    <property type="evidence" value="ECO:0007669"/>
    <property type="project" value="InterPro"/>
</dbReference>
<feature type="domain" description="Helicase C-terminal" evidence="6">
    <location>
        <begin position="904"/>
        <end position="1059"/>
    </location>
</feature>
<dbReference type="PROSITE" id="PS51194">
    <property type="entry name" value="HELICASE_CTER"/>
    <property type="match status" value="1"/>
</dbReference>
<reference evidence="7 8" key="1">
    <citation type="submission" date="2016-10" db="EMBL/GenBank/DDBJ databases">
        <authorList>
            <person name="de Groot N.N."/>
        </authorList>
    </citation>
    <scope>NUCLEOTIDE SEQUENCE [LARGE SCALE GENOMIC DNA]</scope>
    <source>
        <strain evidence="7 8">DSM 23126</strain>
    </source>
</reference>
<dbReference type="Pfam" id="PF00176">
    <property type="entry name" value="SNF2-rel_dom"/>
    <property type="match status" value="1"/>
</dbReference>
<dbReference type="InterPro" id="IPR027417">
    <property type="entry name" value="P-loop_NTPase"/>
</dbReference>
<accession>A0A1H2T114</accession>
<dbReference type="SMART" id="SM00487">
    <property type="entry name" value="DEXDc"/>
    <property type="match status" value="1"/>
</dbReference>
<dbReference type="InterPro" id="IPR000330">
    <property type="entry name" value="SNF2_N"/>
</dbReference>
<evidence type="ECO:0000313" key="7">
    <source>
        <dbReference type="EMBL" id="SDW37500.1"/>
    </source>
</evidence>
<dbReference type="PANTHER" id="PTHR10799">
    <property type="entry name" value="SNF2/RAD54 HELICASE FAMILY"/>
    <property type="match status" value="1"/>
</dbReference>
<gene>
    <name evidence="7" type="ORF">SAMN05421781_1190</name>
</gene>
<dbReference type="Gene3D" id="3.40.50.10810">
    <property type="entry name" value="Tandem AAA-ATPase domain"/>
    <property type="match status" value="1"/>
</dbReference>
<dbReference type="FunFam" id="3.40.50.300:FF:000533">
    <property type="entry name" value="Helicase, Snf2 family"/>
    <property type="match status" value="1"/>
</dbReference>
<dbReference type="EMBL" id="FNNC01000002">
    <property type="protein sequence ID" value="SDW37500.1"/>
    <property type="molecule type" value="Genomic_DNA"/>
</dbReference>
<dbReference type="GO" id="GO:0016787">
    <property type="term" value="F:hydrolase activity"/>
    <property type="evidence" value="ECO:0007669"/>
    <property type="project" value="UniProtKB-KW"/>
</dbReference>
<dbReference type="Gene3D" id="3.40.50.300">
    <property type="entry name" value="P-loop containing nucleotide triphosphate hydrolases"/>
    <property type="match status" value="1"/>
</dbReference>
<sequence>MALFAPDAIRQMTDETTYLEGKRLYDLYKIAHMTEETLMQTRQVEAVVKDTPFPEDVFIAVDGSHTIQEMYCSCDRFYHSSSAPCRHLIALLLEAPAFTGPPASPGSAAPAVNDAVKDQFLEYFSPFQSRVEDVGTQIHADFLISFPVDNRRPDVLFPVVQVKIGENKRYTVKNIYQFIEAMKNDAPFRLAPSLTFDPVSHYFSEEDLHVLQLLASVLRDSEWGPSFQEQWIARSGAKKEIAIPPYAVEKLFGLLDVCSNAYITDTYGERPWNVTENWPYSFFLSYEKELDALIFSTPQQETPFFISDSKYCLWDGQLYCPDKELARTAAAAQRMLMQAEGQRLIFSRQEFLDTFLRWGAPLMNHRCLDMDEKLQENLHTEPLQTALYLSKGPGGKITGELIYRYGFKEYSACRTDTVPSFEDAYFMPRDRQQEQLQFQRLQQKGFLQENDRFVLSSPKNIISFLSKELAALRPYMDIFMSEEIENMLIPGDSLSLFSDIHADEGWMELSLTSSVTDALETPGVWKALQEGQEFYKTDDDRYLPLDDELLQRLAHALQQMPKPAQSAEGDSVRYPAHQAFNLDKHLSGNRRWQTTLDVDDMLENIRRAAENHTVLAEPCGVDLRTYQREGIQWMKQLATYRFGGILADDMGLGKTLQALGFIATECQENPGEEPFVIVAPSSLLYNWKKETERFFPSLRVTVVSGSKKEREQQIQQQSDIFITSYPLIRRDVEWYGETFFRGILLDEAQAVKNAGSKTAKAVKQLRSKYCFALSGTPVENRLDELRSIFSVVMPGLFPNKKLFSSWSPEEVRDRASPFIMRRTKKEVLQELPEKVETTTYCDLLTNQADIYKKTLENVQQEAGALLEEGADANRMHLLSLLTRLRQICCHPSLVEPEYQSSSGKLEELVRILHEGAAGGQRILIFSQFTSMLALIKSRLTEEGIDYYYLDGSTPGEERVRLAETFNEEEGPDVFLISLRAGGTGLNLTGADTVVLYDLWWNPAVEMQAADRAHRLGQTKTVQVIRLITHETIEEKIQHMQEEKRHLYDQVITDEQTSLNTLSENDIRLLLTGKAQET</sequence>
<dbReference type="Pfam" id="PF00271">
    <property type="entry name" value="Helicase_C"/>
    <property type="match status" value="1"/>
</dbReference>
<dbReference type="AlphaFoldDB" id="A0A1H2T114"/>
<keyword evidence="7" id="KW-0347">Helicase</keyword>
<dbReference type="InterPro" id="IPR013663">
    <property type="entry name" value="Helicase_SWF/SNF/SWI_bac"/>
</dbReference>
<dbReference type="CDD" id="cd18793">
    <property type="entry name" value="SF2_C_SNF"/>
    <property type="match status" value="1"/>
</dbReference>